<gene>
    <name evidence="2" type="ORF">EW146_g4987</name>
</gene>
<feature type="compositionally biased region" description="Polar residues" evidence="1">
    <location>
        <begin position="500"/>
        <end position="514"/>
    </location>
</feature>
<feature type="region of interest" description="Disordered" evidence="1">
    <location>
        <begin position="1361"/>
        <end position="1389"/>
    </location>
</feature>
<accession>A0A4S4LTW0</accession>
<dbReference type="EMBL" id="SGPL01000207">
    <property type="protein sequence ID" value="THH15497.1"/>
    <property type="molecule type" value="Genomic_DNA"/>
</dbReference>
<feature type="region of interest" description="Disordered" evidence="1">
    <location>
        <begin position="1"/>
        <end position="32"/>
    </location>
</feature>
<comment type="caution">
    <text evidence="2">The sequence shown here is derived from an EMBL/GenBank/DDBJ whole genome shotgun (WGS) entry which is preliminary data.</text>
</comment>
<evidence type="ECO:0000256" key="1">
    <source>
        <dbReference type="SAM" id="MobiDB-lite"/>
    </source>
</evidence>
<reference evidence="2 3" key="1">
    <citation type="submission" date="2019-02" db="EMBL/GenBank/DDBJ databases">
        <title>Genome sequencing of the rare red list fungi Bondarzewia mesenterica.</title>
        <authorList>
            <person name="Buettner E."/>
            <person name="Kellner H."/>
        </authorList>
    </citation>
    <scope>NUCLEOTIDE SEQUENCE [LARGE SCALE GENOMIC DNA]</scope>
    <source>
        <strain evidence="2 3">DSM 108281</strain>
    </source>
</reference>
<dbReference type="OrthoDB" id="3269353at2759"/>
<organism evidence="2 3">
    <name type="scientific">Bondarzewia mesenterica</name>
    <dbReference type="NCBI Taxonomy" id="1095465"/>
    <lineage>
        <taxon>Eukaryota</taxon>
        <taxon>Fungi</taxon>
        <taxon>Dikarya</taxon>
        <taxon>Basidiomycota</taxon>
        <taxon>Agaricomycotina</taxon>
        <taxon>Agaricomycetes</taxon>
        <taxon>Russulales</taxon>
        <taxon>Bondarzewiaceae</taxon>
        <taxon>Bondarzewia</taxon>
    </lineage>
</organism>
<feature type="compositionally biased region" description="Polar residues" evidence="1">
    <location>
        <begin position="1298"/>
        <end position="1311"/>
    </location>
</feature>
<name>A0A4S4LTW0_9AGAM</name>
<feature type="region of interest" description="Disordered" evidence="1">
    <location>
        <begin position="1293"/>
        <end position="1333"/>
    </location>
</feature>
<feature type="compositionally biased region" description="Pro residues" evidence="1">
    <location>
        <begin position="554"/>
        <end position="567"/>
    </location>
</feature>
<evidence type="ECO:0000313" key="3">
    <source>
        <dbReference type="Proteomes" id="UP000310158"/>
    </source>
</evidence>
<protein>
    <submittedName>
        <fullName evidence="2">Uncharacterized protein</fullName>
    </submittedName>
</protein>
<evidence type="ECO:0000313" key="2">
    <source>
        <dbReference type="EMBL" id="THH15497.1"/>
    </source>
</evidence>
<dbReference type="Proteomes" id="UP000310158">
    <property type="component" value="Unassembled WGS sequence"/>
</dbReference>
<proteinExistence type="predicted"/>
<feature type="region of interest" description="Disordered" evidence="1">
    <location>
        <begin position="548"/>
        <end position="582"/>
    </location>
</feature>
<feature type="region of interest" description="Disordered" evidence="1">
    <location>
        <begin position="494"/>
        <end position="514"/>
    </location>
</feature>
<keyword evidence="3" id="KW-1185">Reference proteome</keyword>
<sequence length="1514" mass="168094">MSHLTSSPFHKPSPFDVPRHAQLPTPPDTEPDFVGVTQAHTTLGPGAEVEPSTLQANLVPDAHGSRFRRVSTLSYRNTGIRDSRDRSGSGHSKWLIVVMPPASVSKMHGQLGHTLASGPPERLSQGILMPLFPTMYGQLTVIAREFNFPSIAGLCVYLHLTENGLHATPRISDETWPLLWSHLLEARSPTLQIQQLPVCGRVEFDIDLNKARWYDAWVSSSRRHVMDLPVSAAPSISHGRGDSKTTFLEDQLPDEPSESLSVLFTRTPVPGSRHVPRKLSLIDRLDTNSIGSGLISNTARIEDSTETRALAPIVQGKEPKLVTKDLESRVKSWRASSSVVPTPLAATGQTSLDPVHMPNDFPLNESLMSAEAAQEGELNLDDFAWSVSSFGPATYDDIDSPMSWDRIQSVHLDRRLEGSVLLSPSTATSFGPDDDLISLVSFASRRPSPDIALRMLEDVPPTPSTATSWGPPLDYPPSPVTVPRAPSVDLACRSMFSRPGTPTTATSWGPSSWPATPRHYDDHSSHISLDVGERGGWSQPVTPLTATSWGAPLSYPPSPSIPEPIPTPDAGQRAFDPASPHPANSFESLFPYSHAEESTTWHHVWPFNREEIRDSNRSMNAGQRAIDLALQHPRDSSEFMLPYHSDDNFAWHHVWPFNREEIRDSNPSMDAGQRVFDSAPQHPRDTSEFVFPYYKPDESSAWHHVWPFNREEIRESSRNSDTSQLPFVFPYYRPEDKSVWQHVWPFNGDQTAEIPKVQVNSELDQHSMTHASSIGSLFSLTSRCLVLRKVLYSEGRLVYPYFRVQHGIRALLSREYPALDIYPPAYPNFEIYPGHVVSARDYELINVQLVASYPTLVIYPAVYPDFEVYPGHVCVADMDFGPLYAPVTAASNVRPLPVKLSAQYPSFNLYPAVYPHFSVYPQVVVTDAVRSPQSRRQYPAFDSYTENVQLNDHASYLPQAGRLPTVYPAFNIYPAVYPALVIYPEIDSFAGPYLQTMPPRIMSNLGSQSGQDSGRMDESSFARLSAVYPSFDLYPAVYPDFDLYPALPHPTENGNKKFLSVGMNADYPVFSLYPSAYPHFDLYPLVDAAQFAEHSFRISTTLAPRYPIFSLFPAVYPYFEIYPGEITSACLSESSISTTLDPGYPFFDIYPAIYPYFDIYRSGRGVSEDDLMALSVKVPAQYPAFSLYSPVYPHFELWPSVGATGLAHPTKRSKRRRTHAELLQEVLSKSDTEMHGEILEQSSLSTQVVPVGLDSRSRPKRSHLDLHGAVFEAESLSGSLRGARDIAIPSSPLKIRLPSTNSPSQAASSRGSPADSHDIRQATPPYKMAPTSLPPVPRLPNTASLFPPVNVLGPLPRLSGLPSHPAQLLRRTSSTRLPPVEEDSSTKPLLHRSHSLASHMMSSQEGVELHRLVRQNVEKGRQSGTGESEAVRCFICNEGRGVNTYHDEHVGRVSSASATPNAFDFERNESLCVKTGSFKISIHVDYCLLSLSCQQDLKLYSLNASQHCVRAFGT</sequence>